<dbReference type="AlphaFoldDB" id="A0A502G6P1"/>
<dbReference type="InterPro" id="IPR050189">
    <property type="entry name" value="MFS_Efflux_Transporters"/>
</dbReference>
<feature type="domain" description="Major facilitator superfamily (MFS) profile" evidence="7">
    <location>
        <begin position="9"/>
        <end position="380"/>
    </location>
</feature>
<organism evidence="8 9">
    <name type="scientific">Ewingella americana</name>
    <dbReference type="NCBI Taxonomy" id="41202"/>
    <lineage>
        <taxon>Bacteria</taxon>
        <taxon>Pseudomonadati</taxon>
        <taxon>Pseudomonadota</taxon>
        <taxon>Gammaproteobacteria</taxon>
        <taxon>Enterobacterales</taxon>
        <taxon>Yersiniaceae</taxon>
        <taxon>Ewingella</taxon>
    </lineage>
</organism>
<evidence type="ECO:0000256" key="6">
    <source>
        <dbReference type="SAM" id="Phobius"/>
    </source>
</evidence>
<feature type="transmembrane region" description="Helical" evidence="6">
    <location>
        <begin position="333"/>
        <end position="351"/>
    </location>
</feature>
<dbReference type="PROSITE" id="PS50850">
    <property type="entry name" value="MFS"/>
    <property type="match status" value="1"/>
</dbReference>
<keyword evidence="2" id="KW-1003">Cell membrane</keyword>
<keyword evidence="5 6" id="KW-0472">Membrane</keyword>
<dbReference type="GO" id="GO:0005886">
    <property type="term" value="C:plasma membrane"/>
    <property type="evidence" value="ECO:0007669"/>
    <property type="project" value="UniProtKB-SubCell"/>
</dbReference>
<gene>
    <name evidence="8" type="ORF">EAH77_20690</name>
</gene>
<feature type="transmembrane region" description="Helical" evidence="6">
    <location>
        <begin position="292"/>
        <end position="312"/>
    </location>
</feature>
<dbReference type="SUPFAM" id="SSF103473">
    <property type="entry name" value="MFS general substrate transporter"/>
    <property type="match status" value="1"/>
</dbReference>
<feature type="transmembrane region" description="Helical" evidence="6">
    <location>
        <begin position="209"/>
        <end position="227"/>
    </location>
</feature>
<dbReference type="CDD" id="cd17324">
    <property type="entry name" value="MFS_NepI_like"/>
    <property type="match status" value="1"/>
</dbReference>
<feature type="transmembrane region" description="Helical" evidence="6">
    <location>
        <begin position="269"/>
        <end position="286"/>
    </location>
</feature>
<sequence length="387" mass="40193">MKSPLPISGLLALAMTGFIAIMTETLPAGLLPQISHGLNISPSFAGQLVTSYALGSLLAAIPLTALTRRWRRRSALLAAILGFLAFNTLTALSSDLIVIMTARFMAGAAAGLAWGLLAGYARRMVPPQLQGRAMAVAMIGAPVALAIGLPLGTWLGGQLNWQMVFGLMSLLTVLLVGWVMLKVPDFPGQLSQEGQPVSKVLTTPGLRPILFVIVVWVLAHNILYTYITPLLAPAGLTAQVDSVLLVFGLSALGGIWLVGVVVDRWLRRAVLLSLAGFALAVLAWGVSGSSPLVVYASMTLWGLTFGGAPALLQTASADAAGVDADVAQSMIVVAWNLAIAGGGITGGLLLQNVGIGAFPWTVLALLITGLFTVWGARTHGFTSGTRG</sequence>
<evidence type="ECO:0000256" key="2">
    <source>
        <dbReference type="ARBA" id="ARBA00022475"/>
    </source>
</evidence>
<feature type="transmembrane region" description="Helical" evidence="6">
    <location>
        <begin position="242"/>
        <end position="262"/>
    </location>
</feature>
<dbReference type="GO" id="GO:0022857">
    <property type="term" value="F:transmembrane transporter activity"/>
    <property type="evidence" value="ECO:0007669"/>
    <property type="project" value="InterPro"/>
</dbReference>
<protein>
    <submittedName>
        <fullName evidence="8">MFS transporter</fullName>
    </submittedName>
</protein>
<dbReference type="PANTHER" id="PTHR43124">
    <property type="entry name" value="PURINE EFFLUX PUMP PBUE"/>
    <property type="match status" value="1"/>
</dbReference>
<feature type="transmembrane region" description="Helical" evidence="6">
    <location>
        <begin position="98"/>
        <end position="121"/>
    </location>
</feature>
<feature type="transmembrane region" description="Helical" evidence="6">
    <location>
        <begin position="44"/>
        <end position="63"/>
    </location>
</feature>
<feature type="transmembrane region" description="Helical" evidence="6">
    <location>
        <begin position="161"/>
        <end position="181"/>
    </location>
</feature>
<evidence type="ECO:0000256" key="1">
    <source>
        <dbReference type="ARBA" id="ARBA00004651"/>
    </source>
</evidence>
<accession>A0A502G6P1</accession>
<dbReference type="InterPro" id="IPR011701">
    <property type="entry name" value="MFS"/>
</dbReference>
<dbReference type="OrthoDB" id="2810795at2"/>
<evidence type="ECO:0000256" key="4">
    <source>
        <dbReference type="ARBA" id="ARBA00022989"/>
    </source>
</evidence>
<dbReference type="Gene3D" id="1.20.1250.20">
    <property type="entry name" value="MFS general substrate transporter like domains"/>
    <property type="match status" value="1"/>
</dbReference>
<evidence type="ECO:0000259" key="7">
    <source>
        <dbReference type="PROSITE" id="PS50850"/>
    </source>
</evidence>
<keyword evidence="3 6" id="KW-0812">Transmembrane</keyword>
<dbReference type="EMBL" id="RCZD01000013">
    <property type="protein sequence ID" value="TPG57635.1"/>
    <property type="molecule type" value="Genomic_DNA"/>
</dbReference>
<comment type="subcellular location">
    <subcellularLocation>
        <location evidence="1">Cell membrane</location>
        <topology evidence="1">Multi-pass membrane protein</topology>
    </subcellularLocation>
</comment>
<dbReference type="InterPro" id="IPR036259">
    <property type="entry name" value="MFS_trans_sf"/>
</dbReference>
<keyword evidence="4 6" id="KW-1133">Transmembrane helix</keyword>
<keyword evidence="9" id="KW-1185">Reference proteome</keyword>
<feature type="transmembrane region" description="Helical" evidence="6">
    <location>
        <begin position="75"/>
        <end position="92"/>
    </location>
</feature>
<dbReference type="RefSeq" id="WP_140474666.1">
    <property type="nucleotide sequence ID" value="NZ_RCZD01000013.1"/>
</dbReference>
<dbReference type="Proteomes" id="UP000317663">
    <property type="component" value="Unassembled WGS sequence"/>
</dbReference>
<feature type="transmembrane region" description="Helical" evidence="6">
    <location>
        <begin position="357"/>
        <end position="376"/>
    </location>
</feature>
<dbReference type="PANTHER" id="PTHR43124:SF3">
    <property type="entry name" value="CHLORAMPHENICOL EFFLUX PUMP RV0191"/>
    <property type="match status" value="1"/>
</dbReference>
<feature type="transmembrane region" description="Helical" evidence="6">
    <location>
        <begin position="133"/>
        <end position="155"/>
    </location>
</feature>
<name>A0A502G6P1_9GAMM</name>
<proteinExistence type="predicted"/>
<evidence type="ECO:0000256" key="5">
    <source>
        <dbReference type="ARBA" id="ARBA00023136"/>
    </source>
</evidence>
<evidence type="ECO:0000313" key="9">
    <source>
        <dbReference type="Proteomes" id="UP000317663"/>
    </source>
</evidence>
<dbReference type="Pfam" id="PF07690">
    <property type="entry name" value="MFS_1"/>
    <property type="match status" value="1"/>
</dbReference>
<evidence type="ECO:0000256" key="3">
    <source>
        <dbReference type="ARBA" id="ARBA00022692"/>
    </source>
</evidence>
<dbReference type="InterPro" id="IPR020846">
    <property type="entry name" value="MFS_dom"/>
</dbReference>
<comment type="caution">
    <text evidence="8">The sequence shown here is derived from an EMBL/GenBank/DDBJ whole genome shotgun (WGS) entry which is preliminary data.</text>
</comment>
<evidence type="ECO:0000313" key="8">
    <source>
        <dbReference type="EMBL" id="TPG57635.1"/>
    </source>
</evidence>
<reference evidence="8 9" key="1">
    <citation type="journal article" date="2019" name="Environ. Microbiol.">
        <title>Species interactions and distinct microbial communities in high Arctic permafrost affected cryosols are associated with the CH4 and CO2 gas fluxes.</title>
        <authorList>
            <person name="Altshuler I."/>
            <person name="Hamel J."/>
            <person name="Turney S."/>
            <person name="Magnuson E."/>
            <person name="Levesque R."/>
            <person name="Greer C."/>
            <person name="Whyte L.G."/>
        </authorList>
    </citation>
    <scope>NUCLEOTIDE SEQUENCE [LARGE SCALE GENOMIC DNA]</scope>
    <source>
        <strain evidence="8 9">E4</strain>
    </source>
</reference>